<evidence type="ECO:0000256" key="1">
    <source>
        <dbReference type="SAM" id="MobiDB-lite"/>
    </source>
</evidence>
<dbReference type="EMBL" id="UPTC01000212">
    <property type="protein sequence ID" value="VBB27310.1"/>
    <property type="molecule type" value="Genomic_DNA"/>
</dbReference>
<evidence type="ECO:0000313" key="2">
    <source>
        <dbReference type="EMBL" id="VBB27310.1"/>
    </source>
</evidence>
<gene>
    <name evidence="2" type="ORF">NAV_LOCUS2140</name>
</gene>
<evidence type="ECO:0000313" key="3">
    <source>
        <dbReference type="Proteomes" id="UP000276991"/>
    </source>
</evidence>
<dbReference type="Proteomes" id="UP000276991">
    <property type="component" value="Unassembled WGS sequence"/>
</dbReference>
<organism evidence="2 3">
    <name type="scientific">Acanthocheilonema viteae</name>
    <name type="common">Filarial nematode worm</name>
    <name type="synonym">Dipetalonema viteae</name>
    <dbReference type="NCBI Taxonomy" id="6277"/>
    <lineage>
        <taxon>Eukaryota</taxon>
        <taxon>Metazoa</taxon>
        <taxon>Ecdysozoa</taxon>
        <taxon>Nematoda</taxon>
        <taxon>Chromadorea</taxon>
        <taxon>Rhabditida</taxon>
        <taxon>Spirurina</taxon>
        <taxon>Spiruromorpha</taxon>
        <taxon>Filarioidea</taxon>
        <taxon>Onchocercidae</taxon>
        <taxon>Acanthocheilonema</taxon>
    </lineage>
</organism>
<name>A0A498S6M3_ACAVI</name>
<protein>
    <submittedName>
        <fullName evidence="2">Uncharacterized protein</fullName>
    </submittedName>
</protein>
<accession>A0A498S6M3</accession>
<sequence length="85" mass="9486">MVGNNRFTNGSGEEKDSCQDSTYERQYGIVTEKDENENPGKAVLPDVLNRYGGSQRTVPHFTAGVVAVDDRLGNLSNKYSRQKFE</sequence>
<feature type="compositionally biased region" description="Polar residues" evidence="1">
    <location>
        <begin position="1"/>
        <end position="11"/>
    </location>
</feature>
<reference evidence="2 3" key="1">
    <citation type="submission" date="2018-08" db="EMBL/GenBank/DDBJ databases">
        <authorList>
            <person name="Laetsch R D."/>
            <person name="Stevens L."/>
            <person name="Kumar S."/>
            <person name="Blaxter L. M."/>
        </authorList>
    </citation>
    <scope>NUCLEOTIDE SEQUENCE [LARGE SCALE GENOMIC DNA]</scope>
</reference>
<feature type="region of interest" description="Disordered" evidence="1">
    <location>
        <begin position="1"/>
        <end position="42"/>
    </location>
</feature>
<proteinExistence type="predicted"/>
<keyword evidence="3" id="KW-1185">Reference proteome</keyword>
<dbReference type="AlphaFoldDB" id="A0A498S6M3"/>